<dbReference type="Gene3D" id="3.90.180.10">
    <property type="entry name" value="Medium-chain alcohol dehydrogenases, catalytic domain"/>
    <property type="match status" value="2"/>
</dbReference>
<feature type="domain" description="Alcohol dehydrogenase-like N-terminal" evidence="2">
    <location>
        <begin position="11"/>
        <end position="104"/>
    </location>
</feature>
<dbReference type="PANTHER" id="PTHR43189:SF1">
    <property type="entry name" value="ZINC-TYPE ALCOHOL DEHYDROGENASE-LIKE PROTEIN C1198.01"/>
    <property type="match status" value="1"/>
</dbReference>
<evidence type="ECO:0000256" key="1">
    <source>
        <dbReference type="ARBA" id="ARBA00023002"/>
    </source>
</evidence>
<evidence type="ECO:0000313" key="3">
    <source>
        <dbReference type="EMBL" id="MCE7027449.1"/>
    </source>
</evidence>
<comment type="caution">
    <text evidence="3">The sequence shown here is derived from an EMBL/GenBank/DDBJ whole genome shotgun (WGS) entry which is preliminary data.</text>
</comment>
<dbReference type="InterPro" id="IPR011032">
    <property type="entry name" value="GroES-like_sf"/>
</dbReference>
<accession>A0A9X1P061</accession>
<dbReference type="Gene3D" id="3.40.50.720">
    <property type="entry name" value="NAD(P)-binding Rossmann-like Domain"/>
    <property type="match status" value="1"/>
</dbReference>
<sequence length="297" mass="31589">MRRLGLAGARKPGDVIVKIEASGISTGTERLLWSGEMPAFPGMGYPLVPGYEAVGRVVEAPDARRLAVGDRVFVPGSNGFDGARGLFGASASHVQLPEGRVVSIGDGLGDEATLLALAATAHHAVRASGRDLPELVVGHGALGRLAARMVVALGGQPVVWETAKPRRAGAVGYAVIDPSDDEWTDYRQILDVSGAPQILDRLVPRLGRGGEIVLAGFYKEPVSFAFPPAFMREARMKVAAEWRPEDMETVLALVGAGRLSLDGLATHRGRPAEAEAAYRTAFEDADCLKMILDWRTM</sequence>
<protein>
    <submittedName>
        <fullName evidence="3">Chlorophyll synthesis pathway protein BchC</fullName>
    </submittedName>
</protein>
<dbReference type="InterPro" id="IPR013154">
    <property type="entry name" value="ADH-like_N"/>
</dbReference>
<dbReference type="AlphaFoldDB" id="A0A9X1P061"/>
<proteinExistence type="predicted"/>
<organism evidence="3 4">
    <name type="scientific">Jiella avicenniae</name>
    <dbReference type="NCBI Taxonomy" id="2907202"/>
    <lineage>
        <taxon>Bacteria</taxon>
        <taxon>Pseudomonadati</taxon>
        <taxon>Pseudomonadota</taxon>
        <taxon>Alphaproteobacteria</taxon>
        <taxon>Hyphomicrobiales</taxon>
        <taxon>Aurantimonadaceae</taxon>
        <taxon>Jiella</taxon>
    </lineage>
</organism>
<dbReference type="Proteomes" id="UP001139035">
    <property type="component" value="Unassembled WGS sequence"/>
</dbReference>
<dbReference type="GO" id="GO:0036354">
    <property type="term" value="F:bacteriochlorophyllide-a dehydrogenase activity"/>
    <property type="evidence" value="ECO:0007669"/>
    <property type="project" value="InterPro"/>
</dbReference>
<dbReference type="EMBL" id="JAJUWU010000004">
    <property type="protein sequence ID" value="MCE7027449.1"/>
    <property type="molecule type" value="Genomic_DNA"/>
</dbReference>
<name>A0A9X1P061_9HYPH</name>
<dbReference type="CDD" id="cd08255">
    <property type="entry name" value="2-desacetyl-2-hydroxyethyl_bacteriochlorophyllide_like"/>
    <property type="match status" value="1"/>
</dbReference>
<dbReference type="SUPFAM" id="SSF51735">
    <property type="entry name" value="NAD(P)-binding Rossmann-fold domains"/>
    <property type="match status" value="1"/>
</dbReference>
<keyword evidence="4" id="KW-1185">Reference proteome</keyword>
<dbReference type="InterPro" id="IPR005903">
    <property type="entry name" value="BchC"/>
</dbReference>
<dbReference type="NCBIfam" id="TIGR01202">
    <property type="entry name" value="bchC"/>
    <property type="match status" value="1"/>
</dbReference>
<keyword evidence="1" id="KW-0560">Oxidoreductase</keyword>
<evidence type="ECO:0000259" key="2">
    <source>
        <dbReference type="Pfam" id="PF08240"/>
    </source>
</evidence>
<evidence type="ECO:0000313" key="4">
    <source>
        <dbReference type="Proteomes" id="UP001139035"/>
    </source>
</evidence>
<dbReference type="InterPro" id="IPR036291">
    <property type="entry name" value="NAD(P)-bd_dom_sf"/>
</dbReference>
<dbReference type="Pfam" id="PF08240">
    <property type="entry name" value="ADH_N"/>
    <property type="match status" value="1"/>
</dbReference>
<reference evidence="3" key="1">
    <citation type="submission" date="2022-01" db="EMBL/GenBank/DDBJ databases">
        <title>Jiella avicenniae sp. nov., a novel endophytic bacterium isolated from bark of Avicennia marina.</title>
        <authorList>
            <person name="Tuo L."/>
        </authorList>
    </citation>
    <scope>NUCLEOTIDE SEQUENCE</scope>
    <source>
        <strain evidence="3">CBK1P-4</strain>
    </source>
</reference>
<dbReference type="PANTHER" id="PTHR43189">
    <property type="entry name" value="ZINC-TYPE ALCOHOL DEHYDROGENASE-LIKE PROTEIN C1198.01-RELATED"/>
    <property type="match status" value="1"/>
</dbReference>
<gene>
    <name evidence="3" type="primary">bchC</name>
    <name evidence="3" type="ORF">LZD57_05555</name>
</gene>
<dbReference type="SUPFAM" id="SSF50129">
    <property type="entry name" value="GroES-like"/>
    <property type="match status" value="1"/>
</dbReference>